<feature type="coiled-coil region" evidence="5">
    <location>
        <begin position="722"/>
        <end position="752"/>
    </location>
</feature>
<feature type="compositionally biased region" description="Polar residues" evidence="6">
    <location>
        <begin position="609"/>
        <end position="626"/>
    </location>
</feature>
<sequence length="829" mass="89752">MVKATPTAAEPEPAPWVSSSCTGSGPPVQVLPVLYPPASPSSSQPWKGTTGRHPFSPTSATPNGGGEGEGAESGTNLHPSQNGDASTSAKTNSKPSNTQVPKDHHPSDPHSVSQTTNGNASSNSATAVSNGASNSSNTLGRVRRRKFSVIRKLFKPWKWKQKPNNTNVTKCINSTVISTAESNGSALGGTQRVRPTSTIPRSEAVATATSLALAASERVAGGRQQQLVLQQQQQQQHHHAKQQHRVPSLLSNSEQQREPVQSLSLAASKKGGSTAVSSSTYSGPSSAAEDKTKKHPVPLSSTSNTTPSTIKFSGGSSSKVLNLSSTPNNISLSDFSAEVDLSGTGSETMNNSVVLNSSAYGPSILSSSGISEGHHGSNSSSSVATRPSSIPMDTVNKSGKRSRWLLCYPSGGAANSESPSPPSEEAESNMSTPSPTDHGFRIPNSYSNERPTSLPVALLNASKMEALNPLSIDPNERVTPSDLQDTPMFGHQVPANDCGGYNGISDIGVIPPPPMFSSPCAYDQAAAMRGVEIAFQPPGDEYGPFSDEEDSEGFQMDPDYGEDSRVIQTVPAKEPCFSAVPIKSALKKVGGNMSSMGGRIMNGGGKSPMLSQEAKSMSEQGSSSIPSRPRLGQYRDDKENRGPKVMEDSGHSYYSEEPEEEDRMADKLARKDSLAIKLSQRPERQELIDRNILHGDSDEERRIDRSLVGAKLVRRLSLRPSFEELEERNILKKNSSEELKREREEKKRYLLRKLSFRPSIDELKNRKIIKFNDYIEVTPCHEYDRRADKPWTRLTPKDKASIRKELNDYKSNEMDVHEESRHLTRFHRP</sequence>
<comment type="similarity">
    <text evidence="1">Belongs to the phosphatase and actin regulator family.</text>
</comment>
<feature type="repeat" description="RPEL" evidence="4">
    <location>
        <begin position="710"/>
        <end position="735"/>
    </location>
</feature>
<feature type="compositionally biased region" description="Low complexity" evidence="6">
    <location>
        <begin position="225"/>
        <end position="235"/>
    </location>
</feature>
<dbReference type="GO" id="GO:0030036">
    <property type="term" value="P:actin cytoskeleton organization"/>
    <property type="evidence" value="ECO:0007669"/>
    <property type="project" value="TreeGrafter"/>
</dbReference>
<comment type="caution">
    <text evidence="7">The sequence shown here is derived from an EMBL/GenBank/DDBJ whole genome shotgun (WGS) entry which is preliminary data.</text>
</comment>
<feature type="compositionally biased region" description="Low complexity" evidence="6">
    <location>
        <begin position="271"/>
        <end position="287"/>
    </location>
</feature>
<evidence type="ECO:0000313" key="8">
    <source>
        <dbReference type="Proteomes" id="UP000318571"/>
    </source>
</evidence>
<dbReference type="SMART" id="SM00707">
    <property type="entry name" value="RPEL"/>
    <property type="match status" value="3"/>
</dbReference>
<feature type="compositionally biased region" description="Polar residues" evidence="6">
    <location>
        <begin position="75"/>
        <end position="100"/>
    </location>
</feature>
<dbReference type="Gene3D" id="6.10.140.1750">
    <property type="match status" value="1"/>
</dbReference>
<dbReference type="EMBL" id="VCGU01000459">
    <property type="protein sequence ID" value="TRY61262.1"/>
    <property type="molecule type" value="Genomic_DNA"/>
</dbReference>
<gene>
    <name evidence="7" type="ORF">TCAL_04189</name>
</gene>
<feature type="region of interest" description="Disordered" evidence="6">
    <location>
        <begin position="1"/>
        <end position="140"/>
    </location>
</feature>
<dbReference type="PANTHER" id="PTHR12751">
    <property type="entry name" value="PHOSPHATASE AND ACTIN REGULATOR PHACTR"/>
    <property type="match status" value="1"/>
</dbReference>
<dbReference type="AlphaFoldDB" id="A0A553N747"/>
<name>A0A553N747_TIGCA</name>
<dbReference type="Proteomes" id="UP000318571">
    <property type="component" value="Chromosome 8"/>
</dbReference>
<evidence type="ECO:0008006" key="9">
    <source>
        <dbReference type="Google" id="ProtNLM"/>
    </source>
</evidence>
<evidence type="ECO:0000256" key="5">
    <source>
        <dbReference type="SAM" id="Coils"/>
    </source>
</evidence>
<keyword evidence="3" id="KW-0009">Actin-binding</keyword>
<accession>A0A553N747</accession>
<evidence type="ECO:0000256" key="4">
    <source>
        <dbReference type="PROSITE-ProRule" id="PRU00401"/>
    </source>
</evidence>
<feature type="region of interest" description="Disordered" evidence="6">
    <location>
        <begin position="600"/>
        <end position="667"/>
    </location>
</feature>
<dbReference type="GO" id="GO:0003779">
    <property type="term" value="F:actin binding"/>
    <property type="evidence" value="ECO:0007669"/>
    <property type="project" value="UniProtKB-KW"/>
</dbReference>
<protein>
    <recommendedName>
        <fullName evidence="9">Phosphatase and actin regulator 2</fullName>
    </recommendedName>
</protein>
<dbReference type="Pfam" id="PF02755">
    <property type="entry name" value="RPEL"/>
    <property type="match status" value="2"/>
</dbReference>
<feature type="repeat" description="RPEL" evidence="4">
    <location>
        <begin position="672"/>
        <end position="697"/>
    </location>
</feature>
<organism evidence="7 8">
    <name type="scientific">Tigriopus californicus</name>
    <name type="common">Marine copepod</name>
    <dbReference type="NCBI Taxonomy" id="6832"/>
    <lineage>
        <taxon>Eukaryota</taxon>
        <taxon>Metazoa</taxon>
        <taxon>Ecdysozoa</taxon>
        <taxon>Arthropoda</taxon>
        <taxon>Crustacea</taxon>
        <taxon>Multicrustacea</taxon>
        <taxon>Hexanauplia</taxon>
        <taxon>Copepoda</taxon>
        <taxon>Harpacticoida</taxon>
        <taxon>Harpacticidae</taxon>
        <taxon>Tigriopus</taxon>
    </lineage>
</organism>
<dbReference type="Gene3D" id="6.10.140.2130">
    <property type="match status" value="1"/>
</dbReference>
<feature type="compositionally biased region" description="Low complexity" evidence="6">
    <location>
        <begin position="1"/>
        <end position="11"/>
    </location>
</feature>
<proteinExistence type="inferred from homology"/>
<reference evidence="7 8" key="1">
    <citation type="journal article" date="2018" name="Nat. Ecol. Evol.">
        <title>Genomic signatures of mitonuclear coevolution across populations of Tigriopus californicus.</title>
        <authorList>
            <person name="Barreto F.S."/>
            <person name="Watson E.T."/>
            <person name="Lima T.G."/>
            <person name="Willett C.S."/>
            <person name="Edmands S."/>
            <person name="Li W."/>
            <person name="Burton R.S."/>
        </authorList>
    </citation>
    <scope>NUCLEOTIDE SEQUENCE [LARGE SCALE GENOMIC DNA]</scope>
    <source>
        <strain evidence="7 8">San Diego</strain>
    </source>
</reference>
<feature type="compositionally biased region" description="Polar residues" evidence="6">
    <location>
        <begin position="249"/>
        <end position="265"/>
    </location>
</feature>
<keyword evidence="8" id="KW-1185">Reference proteome</keyword>
<dbReference type="PANTHER" id="PTHR12751:SF18">
    <property type="entry name" value="PHOSPHATASE AND ACTIN REGULATOR 1"/>
    <property type="match status" value="1"/>
</dbReference>
<feature type="compositionally biased region" description="Low complexity" evidence="6">
    <location>
        <begin position="300"/>
        <end position="309"/>
    </location>
</feature>
<keyword evidence="5" id="KW-0175">Coiled coil</keyword>
<evidence type="ECO:0000256" key="3">
    <source>
        <dbReference type="ARBA" id="ARBA00023203"/>
    </source>
</evidence>
<feature type="compositionally biased region" description="Low complexity" evidence="6">
    <location>
        <begin position="115"/>
        <end position="138"/>
    </location>
</feature>
<dbReference type="InterPro" id="IPR004018">
    <property type="entry name" value="RPEL_repeat"/>
</dbReference>
<evidence type="ECO:0000256" key="2">
    <source>
        <dbReference type="ARBA" id="ARBA00022737"/>
    </source>
</evidence>
<evidence type="ECO:0000313" key="7">
    <source>
        <dbReference type="EMBL" id="TRY61262.1"/>
    </source>
</evidence>
<evidence type="ECO:0000256" key="1">
    <source>
        <dbReference type="ARBA" id="ARBA00009795"/>
    </source>
</evidence>
<keyword evidence="2" id="KW-0677">Repeat</keyword>
<evidence type="ECO:0000256" key="6">
    <source>
        <dbReference type="SAM" id="MobiDB-lite"/>
    </source>
</evidence>
<feature type="compositionally biased region" description="Basic and acidic residues" evidence="6">
    <location>
        <begin position="633"/>
        <end position="650"/>
    </location>
</feature>
<dbReference type="STRING" id="6832.A0A553N747"/>
<dbReference type="PROSITE" id="PS51073">
    <property type="entry name" value="RPEL"/>
    <property type="match status" value="3"/>
</dbReference>
<feature type="region of interest" description="Disordered" evidence="6">
    <location>
        <begin position="366"/>
        <end position="448"/>
    </location>
</feature>
<feature type="repeat" description="RPEL" evidence="4">
    <location>
        <begin position="748"/>
        <end position="773"/>
    </location>
</feature>
<feature type="compositionally biased region" description="Low complexity" evidence="6">
    <location>
        <begin position="366"/>
        <end position="382"/>
    </location>
</feature>
<feature type="compositionally biased region" description="Low complexity" evidence="6">
    <location>
        <begin position="409"/>
        <end position="418"/>
    </location>
</feature>
<feature type="region of interest" description="Disordered" evidence="6">
    <location>
        <begin position="225"/>
        <end position="317"/>
    </location>
</feature>